<evidence type="ECO:0000256" key="1">
    <source>
        <dbReference type="ARBA" id="ARBA00004604"/>
    </source>
</evidence>
<dbReference type="EMBL" id="HG937691">
    <property type="protein sequence ID" value="CDP33489.1"/>
    <property type="molecule type" value="Genomic_DNA"/>
</dbReference>
<dbReference type="PANTHER" id="PTHR31109">
    <property type="entry name" value="PROTEIN FAM207A"/>
    <property type="match status" value="1"/>
</dbReference>
<dbReference type="InterPro" id="IPR028160">
    <property type="entry name" value="Slx9-like"/>
</dbReference>
<evidence type="ECO:0000313" key="8">
    <source>
        <dbReference type="EMBL" id="CDP33489.1"/>
    </source>
</evidence>
<dbReference type="GO" id="GO:0030686">
    <property type="term" value="C:90S preribosome"/>
    <property type="evidence" value="ECO:0007669"/>
    <property type="project" value="InterPro"/>
</dbReference>
<dbReference type="PANTHER" id="PTHR31109:SF2">
    <property type="entry name" value="RIBOSOME BIOGENESIS PROTEIN SLX9 HOMOLOG"/>
    <property type="match status" value="1"/>
</dbReference>
<feature type="compositionally biased region" description="Basic residues" evidence="7">
    <location>
        <begin position="1"/>
        <end position="11"/>
    </location>
</feature>
<dbReference type="GO" id="GO:0005730">
    <property type="term" value="C:nucleolus"/>
    <property type="evidence" value="ECO:0007669"/>
    <property type="project" value="UniProtKB-SubCell"/>
</dbReference>
<keyword evidence="5" id="KW-0539">Nucleus</keyword>
<evidence type="ECO:0000256" key="2">
    <source>
        <dbReference type="ARBA" id="ARBA00011022"/>
    </source>
</evidence>
<dbReference type="AlphaFoldDB" id="A0A060SY91"/>
<dbReference type="GO" id="GO:0030688">
    <property type="term" value="C:preribosome, small subunit precursor"/>
    <property type="evidence" value="ECO:0007669"/>
    <property type="project" value="InterPro"/>
</dbReference>
<accession>A0A060SY91</accession>
<evidence type="ECO:0000256" key="4">
    <source>
        <dbReference type="ARBA" id="ARBA00021321"/>
    </source>
</evidence>
<protein>
    <recommendedName>
        <fullName evidence="4">Ribosome biogenesis protein SLX9</fullName>
    </recommendedName>
</protein>
<comment type="function">
    <text evidence="6">Involved in ribosome biogenesis. Required for normal pre-rRNA processing in internal transcribed spacer 1 (ITS1). May be involved in the movements of the replication forks.</text>
</comment>
<feature type="region of interest" description="Disordered" evidence="7">
    <location>
        <begin position="1"/>
        <end position="73"/>
    </location>
</feature>
<dbReference type="GO" id="GO:0000462">
    <property type="term" value="P:maturation of SSU-rRNA from tricistronic rRNA transcript (SSU-rRNA, 5.8S rRNA, LSU-rRNA)"/>
    <property type="evidence" value="ECO:0007669"/>
    <property type="project" value="InterPro"/>
</dbReference>
<dbReference type="Pfam" id="PF15341">
    <property type="entry name" value="SLX9"/>
    <property type="match status" value="1"/>
</dbReference>
<evidence type="ECO:0000256" key="7">
    <source>
        <dbReference type="SAM" id="MobiDB-lite"/>
    </source>
</evidence>
<sequence>MAPLIRKKKARADKTEAAVPAVPSLPFPSGQVTKKAKREAKSTAFRTRLAENQSISKSAQRRRNRKQKSNLQGNIGDLLLTLPEVEELKQQAFVAKPVRPLNPKASSKSHKKVVSNEIDRFNKVVNDSSYRSNPFDTLKAYISQKIERKPEFEKKDKMQL</sequence>
<evidence type="ECO:0000256" key="3">
    <source>
        <dbReference type="ARBA" id="ARBA00011523"/>
    </source>
</evidence>
<proteinExistence type="inferred from homology"/>
<feature type="compositionally biased region" description="Basic residues" evidence="7">
    <location>
        <begin position="59"/>
        <end position="68"/>
    </location>
</feature>
<evidence type="ECO:0000256" key="6">
    <source>
        <dbReference type="ARBA" id="ARBA00025083"/>
    </source>
</evidence>
<gene>
    <name evidence="8" type="ORF">GNLVRS02_ARAD1A10538g</name>
</gene>
<reference evidence="8" key="2">
    <citation type="submission" date="2014-06" db="EMBL/GenBank/DDBJ databases">
        <title>The complete genome of Blastobotrys (Arxula) adeninivorans LS3 - a yeast of biotechnological interest.</title>
        <authorList>
            <person name="Kunze G."/>
            <person name="Gaillardin C."/>
            <person name="Czernicka M."/>
            <person name="Durrens P."/>
            <person name="Martin T."/>
            <person name="Boer E."/>
            <person name="Gabaldon T."/>
            <person name="Cruz J."/>
            <person name="Talla E."/>
            <person name="Marck C."/>
            <person name="Goffeau A."/>
            <person name="Barbe V."/>
            <person name="Baret P."/>
            <person name="Baronian K."/>
            <person name="Beier S."/>
            <person name="Bleykasten C."/>
            <person name="Bode R."/>
            <person name="Casaregola S."/>
            <person name="Despons L."/>
            <person name="Fairhead C."/>
            <person name="Giersberg M."/>
            <person name="Gierski P."/>
            <person name="Hahnel U."/>
            <person name="Hartmann A."/>
            <person name="Jankowska D."/>
            <person name="Jubin C."/>
            <person name="Jung P."/>
            <person name="Lafontaine I."/>
            <person name="Leh-Louis V."/>
            <person name="Lemaire M."/>
            <person name="Marcet-Houben M."/>
            <person name="Mascher M."/>
            <person name="Morel G."/>
            <person name="Richard G.-F."/>
            <person name="Riechen J."/>
            <person name="Sacerdot C."/>
            <person name="Sarkar A."/>
            <person name="Savel G."/>
            <person name="Schacherer J."/>
            <person name="Sherman D."/>
            <person name="Straub M.-L."/>
            <person name="Stein N."/>
            <person name="Thierry A."/>
            <person name="Trautwein-Schult A."/>
            <person name="Westhof E."/>
            <person name="Worch S."/>
            <person name="Dujon B."/>
            <person name="Souciet J.-L."/>
            <person name="Wincker P."/>
            <person name="Scholz U."/>
            <person name="Neuveglise N."/>
        </authorList>
    </citation>
    <scope>NUCLEOTIDE SEQUENCE</scope>
    <source>
        <strain evidence="8">LS3</strain>
    </source>
</reference>
<evidence type="ECO:0000256" key="5">
    <source>
        <dbReference type="ARBA" id="ARBA00023242"/>
    </source>
</evidence>
<name>A0A060SY91_BLAAD</name>
<reference evidence="8" key="1">
    <citation type="submission" date="2014-02" db="EMBL/GenBank/DDBJ databases">
        <authorList>
            <person name="Genoscope - CEA"/>
        </authorList>
    </citation>
    <scope>NUCLEOTIDE SEQUENCE</scope>
    <source>
        <strain evidence="8">LS3</strain>
    </source>
</reference>
<comment type="similarity">
    <text evidence="2">Belongs to the SLX9 family.</text>
</comment>
<organism evidence="8">
    <name type="scientific">Blastobotrys adeninivorans</name>
    <name type="common">Yeast</name>
    <name type="synonym">Arxula adeninivorans</name>
    <dbReference type="NCBI Taxonomy" id="409370"/>
    <lineage>
        <taxon>Eukaryota</taxon>
        <taxon>Fungi</taxon>
        <taxon>Dikarya</taxon>
        <taxon>Ascomycota</taxon>
        <taxon>Saccharomycotina</taxon>
        <taxon>Dipodascomycetes</taxon>
        <taxon>Dipodascales</taxon>
        <taxon>Trichomonascaceae</taxon>
        <taxon>Blastobotrys</taxon>
    </lineage>
</organism>
<comment type="subcellular location">
    <subcellularLocation>
        <location evidence="1">Nucleus</location>
        <location evidence="1">Nucleolus</location>
    </subcellularLocation>
</comment>
<comment type="subunit">
    <text evidence="3">Interacts with the 35S, 23S and 20S pre-rRNAs and with the U3 snoRNA.</text>
</comment>